<organism evidence="2 3">
    <name type="scientific">Phialemonium thermophilum</name>
    <dbReference type="NCBI Taxonomy" id="223376"/>
    <lineage>
        <taxon>Eukaryota</taxon>
        <taxon>Fungi</taxon>
        <taxon>Dikarya</taxon>
        <taxon>Ascomycota</taxon>
        <taxon>Pezizomycotina</taxon>
        <taxon>Sordariomycetes</taxon>
        <taxon>Sordariomycetidae</taxon>
        <taxon>Cephalothecales</taxon>
        <taxon>Cephalothecaceae</taxon>
        <taxon>Phialemonium</taxon>
    </lineage>
</organism>
<reference evidence="2 3" key="1">
    <citation type="journal article" date="2024" name="Commun. Biol.">
        <title>Comparative genomic analysis of thermophilic fungi reveals convergent evolutionary adaptations and gene losses.</title>
        <authorList>
            <person name="Steindorff A.S."/>
            <person name="Aguilar-Pontes M.V."/>
            <person name="Robinson A.J."/>
            <person name="Andreopoulos B."/>
            <person name="LaButti K."/>
            <person name="Kuo A."/>
            <person name="Mondo S."/>
            <person name="Riley R."/>
            <person name="Otillar R."/>
            <person name="Haridas S."/>
            <person name="Lipzen A."/>
            <person name="Grimwood J."/>
            <person name="Schmutz J."/>
            <person name="Clum A."/>
            <person name="Reid I.D."/>
            <person name="Moisan M.C."/>
            <person name="Butler G."/>
            <person name="Nguyen T.T.M."/>
            <person name="Dewar K."/>
            <person name="Conant G."/>
            <person name="Drula E."/>
            <person name="Henrissat B."/>
            <person name="Hansel C."/>
            <person name="Singer S."/>
            <person name="Hutchinson M.I."/>
            <person name="de Vries R.P."/>
            <person name="Natvig D.O."/>
            <person name="Powell A.J."/>
            <person name="Tsang A."/>
            <person name="Grigoriev I.V."/>
        </authorList>
    </citation>
    <scope>NUCLEOTIDE SEQUENCE [LARGE SCALE GENOMIC DNA]</scope>
    <source>
        <strain evidence="2 3">ATCC 24622</strain>
    </source>
</reference>
<proteinExistence type="predicted"/>
<evidence type="ECO:0000256" key="1">
    <source>
        <dbReference type="SAM" id="Phobius"/>
    </source>
</evidence>
<keyword evidence="1" id="KW-0812">Transmembrane</keyword>
<sequence length="427" mass="49094">MLLYFRLLRRLHFYYRPVLVALVVFFLLDALLVINSRPTTRVSPIVSRPNALHTTKSPAQNTTVFIVSVHRNTGAILRAAWNDAIMQLVSLLGPENVHFSAVEGGSQDYTKAALMELKGMLDSVGVSNTISLGMTVWEQLAELETRPDPKREREAGWIWNDHDARYDLRRIPYLSKVRNQAMEPLKQLERAGRKFDKVLWVNDVVFDAEDFVTLLHTRDGRYAAACSMDFKVYPYYYDTFALRDDLGRKTASYYWPWFMSDSSRASVRHGDPVKVFSCWNGMVVFDAEPFYSEPPLRFRGVDDSLADLHLEASECCLIHADNVLTSEPDKGVWLNPNVRVAYSVPTYRQVKRDRFPGAVAAVFGAWANRWSRAKGVMQYSLETQTVRTRLNKWKAETPPGELTRMEVGEPCLINEMQIMWQNGWRHL</sequence>
<dbReference type="EMBL" id="JAZHXJ010000045">
    <property type="protein sequence ID" value="KAL1879131.1"/>
    <property type="molecule type" value="Genomic_DNA"/>
</dbReference>
<keyword evidence="1" id="KW-1133">Transmembrane helix</keyword>
<evidence type="ECO:0008006" key="4">
    <source>
        <dbReference type="Google" id="ProtNLM"/>
    </source>
</evidence>
<name>A0ABR3XTP1_9PEZI</name>
<dbReference type="InterPro" id="IPR021047">
    <property type="entry name" value="Mannosyltransferase_CMT1"/>
</dbReference>
<feature type="transmembrane region" description="Helical" evidence="1">
    <location>
        <begin position="12"/>
        <end position="34"/>
    </location>
</feature>
<keyword evidence="3" id="KW-1185">Reference proteome</keyword>
<gene>
    <name evidence="2" type="ORF">VTK73DRAFT_7250</name>
</gene>
<keyword evidence="1" id="KW-0472">Membrane</keyword>
<evidence type="ECO:0000313" key="2">
    <source>
        <dbReference type="EMBL" id="KAL1879131.1"/>
    </source>
</evidence>
<dbReference type="Proteomes" id="UP001586593">
    <property type="component" value="Unassembled WGS sequence"/>
</dbReference>
<comment type="caution">
    <text evidence="2">The sequence shown here is derived from an EMBL/GenBank/DDBJ whole genome shotgun (WGS) entry which is preliminary data.</text>
</comment>
<accession>A0ABR3XTP1</accession>
<dbReference type="PANTHER" id="PTHR34144:SF7">
    <property type="entry name" value="EXPORT PROTEIN (CAP59), PUTATIVE (AFU_ORTHOLOGUE AFUA_7G05020)-RELATED"/>
    <property type="match status" value="1"/>
</dbReference>
<protein>
    <recommendedName>
        <fullName evidence="4">Polysaccharide export protein</fullName>
    </recommendedName>
</protein>
<dbReference type="PANTHER" id="PTHR34144">
    <property type="entry name" value="CHROMOSOME 8, WHOLE GENOME SHOTGUN SEQUENCE"/>
    <property type="match status" value="1"/>
</dbReference>
<evidence type="ECO:0000313" key="3">
    <source>
        <dbReference type="Proteomes" id="UP001586593"/>
    </source>
</evidence>
<dbReference type="Pfam" id="PF11735">
    <property type="entry name" value="CAP59_mtransfer"/>
    <property type="match status" value="1"/>
</dbReference>